<dbReference type="AlphaFoldDB" id="E9H352"/>
<evidence type="ECO:0000256" key="1">
    <source>
        <dbReference type="SAM" id="MobiDB-lite"/>
    </source>
</evidence>
<dbReference type="InParanoid" id="E9H352"/>
<feature type="compositionally biased region" description="Basic and acidic residues" evidence="1">
    <location>
        <begin position="179"/>
        <end position="188"/>
    </location>
</feature>
<dbReference type="Proteomes" id="UP000000305">
    <property type="component" value="Unassembled WGS sequence"/>
</dbReference>
<dbReference type="PhylomeDB" id="E9H352"/>
<dbReference type="PANTHER" id="PTHR37000:SF3">
    <property type="entry name" value="MUCIN-22"/>
    <property type="match status" value="1"/>
</dbReference>
<evidence type="ECO:0000313" key="2">
    <source>
        <dbReference type="EMBL" id="EFX73829.1"/>
    </source>
</evidence>
<dbReference type="eggNOG" id="ENOG502RVT9">
    <property type="taxonomic scope" value="Eukaryota"/>
</dbReference>
<dbReference type="EMBL" id="GL732588">
    <property type="protein sequence ID" value="EFX73829.1"/>
    <property type="molecule type" value="Genomic_DNA"/>
</dbReference>
<proteinExistence type="predicted"/>
<name>E9H352_DAPPU</name>
<gene>
    <name evidence="2" type="ORF">DAPPUDRAFT_324913</name>
</gene>
<feature type="region of interest" description="Disordered" evidence="1">
    <location>
        <begin position="179"/>
        <end position="205"/>
    </location>
</feature>
<dbReference type="PANTHER" id="PTHR37000">
    <property type="entry name" value="MUCIN-22"/>
    <property type="match status" value="1"/>
</dbReference>
<protein>
    <submittedName>
        <fullName evidence="2">Uncharacterized protein</fullName>
    </submittedName>
</protein>
<keyword evidence="3" id="KW-1185">Reference proteome</keyword>
<dbReference type="KEGG" id="dpx:DAPPUDRAFT_324913"/>
<sequence>MGVGAGEIQRGEDAGVVAERVEEVGVVVQRGEETGVVAERVEEVGVVVQRGEETGVVAERVEEVHVVVQRGEETGVVAKRVEEVGVGVVVQRGEETGVVAEKVEEVGVVIQRGEETGVVAERVEEFGVVVQRGEEAGVVVERVEDVGEMEDQDNGDDAELMDSVGDSQRLLSDNRMEDLENEDNHESINDEVEEEASIGTDSDEDEDMPDFHQDENMNDKYYPLQIIIVSMRKGIRGLKGAVLMEAIQKENRPSAIHTRLIMNAAGRWLIRKDKYPSPKEFAKMAESITNFFPNTGNSKIFYDPVTKTGTLERYVRQKRSREKKKIIKNNSNSPLTGIKTFSPREVKEAEIYMRTNTVNRANKQKMLHCLTVTRKIRRDFVKDKKTTADMILNKYPMLITLHEAVLEEFEAITGKPLYRLVQTWDKIEDSIIEEAESKFGKTASSTSARELIASAKQAKEDFR</sequence>
<dbReference type="OrthoDB" id="6400166at2759"/>
<dbReference type="InterPro" id="IPR053330">
    <property type="entry name" value="Mucin-22-like"/>
</dbReference>
<evidence type="ECO:0000313" key="3">
    <source>
        <dbReference type="Proteomes" id="UP000000305"/>
    </source>
</evidence>
<organism evidence="2 3">
    <name type="scientific">Daphnia pulex</name>
    <name type="common">Water flea</name>
    <dbReference type="NCBI Taxonomy" id="6669"/>
    <lineage>
        <taxon>Eukaryota</taxon>
        <taxon>Metazoa</taxon>
        <taxon>Ecdysozoa</taxon>
        <taxon>Arthropoda</taxon>
        <taxon>Crustacea</taxon>
        <taxon>Branchiopoda</taxon>
        <taxon>Diplostraca</taxon>
        <taxon>Cladocera</taxon>
        <taxon>Anomopoda</taxon>
        <taxon>Daphniidae</taxon>
        <taxon>Daphnia</taxon>
    </lineage>
</organism>
<accession>E9H352</accession>
<feature type="compositionally biased region" description="Acidic residues" evidence="1">
    <location>
        <begin position="189"/>
        <end position="205"/>
    </location>
</feature>
<reference evidence="2 3" key="1">
    <citation type="journal article" date="2011" name="Science">
        <title>The ecoresponsive genome of Daphnia pulex.</title>
        <authorList>
            <person name="Colbourne J.K."/>
            <person name="Pfrender M.E."/>
            <person name="Gilbert D."/>
            <person name="Thomas W.K."/>
            <person name="Tucker A."/>
            <person name="Oakley T.H."/>
            <person name="Tokishita S."/>
            <person name="Aerts A."/>
            <person name="Arnold G.J."/>
            <person name="Basu M.K."/>
            <person name="Bauer D.J."/>
            <person name="Caceres C.E."/>
            <person name="Carmel L."/>
            <person name="Casola C."/>
            <person name="Choi J.H."/>
            <person name="Detter J.C."/>
            <person name="Dong Q."/>
            <person name="Dusheyko S."/>
            <person name="Eads B.D."/>
            <person name="Frohlich T."/>
            <person name="Geiler-Samerotte K.A."/>
            <person name="Gerlach D."/>
            <person name="Hatcher P."/>
            <person name="Jogdeo S."/>
            <person name="Krijgsveld J."/>
            <person name="Kriventseva E.V."/>
            <person name="Kultz D."/>
            <person name="Laforsch C."/>
            <person name="Lindquist E."/>
            <person name="Lopez J."/>
            <person name="Manak J.R."/>
            <person name="Muller J."/>
            <person name="Pangilinan J."/>
            <person name="Patwardhan R.P."/>
            <person name="Pitluck S."/>
            <person name="Pritham E.J."/>
            <person name="Rechtsteiner A."/>
            <person name="Rho M."/>
            <person name="Rogozin I.B."/>
            <person name="Sakarya O."/>
            <person name="Salamov A."/>
            <person name="Schaack S."/>
            <person name="Shapiro H."/>
            <person name="Shiga Y."/>
            <person name="Skalitzky C."/>
            <person name="Smith Z."/>
            <person name="Souvorov A."/>
            <person name="Sung W."/>
            <person name="Tang Z."/>
            <person name="Tsuchiya D."/>
            <person name="Tu H."/>
            <person name="Vos H."/>
            <person name="Wang M."/>
            <person name="Wolf Y.I."/>
            <person name="Yamagata H."/>
            <person name="Yamada T."/>
            <person name="Ye Y."/>
            <person name="Shaw J.R."/>
            <person name="Andrews J."/>
            <person name="Crease T.J."/>
            <person name="Tang H."/>
            <person name="Lucas S.M."/>
            <person name="Robertson H.M."/>
            <person name="Bork P."/>
            <person name="Koonin E.V."/>
            <person name="Zdobnov E.M."/>
            <person name="Grigoriev I.V."/>
            <person name="Lynch M."/>
            <person name="Boore J.L."/>
        </authorList>
    </citation>
    <scope>NUCLEOTIDE SEQUENCE [LARGE SCALE GENOMIC DNA]</scope>
</reference>
<dbReference type="HOGENOM" id="CLU_590892_0_0_1"/>